<dbReference type="EMBL" id="JABZGF010000108">
    <property type="protein sequence ID" value="MBF0966422.1"/>
    <property type="molecule type" value="Genomic_DNA"/>
</dbReference>
<evidence type="ECO:0008006" key="3">
    <source>
        <dbReference type="Google" id="ProtNLM"/>
    </source>
</evidence>
<dbReference type="Proteomes" id="UP000759246">
    <property type="component" value="Unassembled WGS sequence"/>
</dbReference>
<protein>
    <recommendedName>
        <fullName evidence="3">WXG100 family type VII secretion target</fullName>
    </recommendedName>
</protein>
<organism evidence="1 2">
    <name type="scientific">Actinomyces bouchesdurhonensis</name>
    <dbReference type="NCBI Taxonomy" id="1852361"/>
    <lineage>
        <taxon>Bacteria</taxon>
        <taxon>Bacillati</taxon>
        <taxon>Actinomycetota</taxon>
        <taxon>Actinomycetes</taxon>
        <taxon>Actinomycetales</taxon>
        <taxon>Actinomycetaceae</taxon>
        <taxon>Actinomyces</taxon>
    </lineage>
</organism>
<sequence length="396" mass="42550">MTDQASIDTRIYGNPDDIREAANKLYTVYESLDTLSGQFKSKLRTNFYAWDGEAAHSYDDAAVSMGTKVQRLTDRFYSAYAALRAYAQQLDYHYRDMESIREQAEYASLTILNDYDILPPTPIPEPTLEKCYAESPYGTPPSIGPQVGSPDGKFSHDRQVEIFHELDQQVQAVRDDLEQWVVTHVRSVQEECALLIFARKVGSGMLKYARDPWQILPDATTTSWDISTNLYASLVDTLAASEMIEPSTAKPLPAAITEASVARLASASDDSVARMRGIGSTLSKAATAIGVAHLGYDVVTSDTPAQTAITGSASLAVGTIAGAVVSDTVEGALYGAIGGPESAAVGAGLGAIAGVTAGIITAAGGDTLYEEIPLEYRERADAFVAHLPYYMFGAAW</sequence>
<reference evidence="1" key="1">
    <citation type="submission" date="2020-04" db="EMBL/GenBank/DDBJ databases">
        <title>Deep metagenomics examines the oral microbiome during advanced dental caries in children, revealing novel taxa and co-occurrences with host molecules.</title>
        <authorList>
            <person name="Baker J.L."/>
            <person name="Morton J.T."/>
            <person name="Dinis M."/>
            <person name="Alvarez R."/>
            <person name="Tran N.C."/>
            <person name="Knight R."/>
            <person name="Edlund A."/>
        </authorList>
    </citation>
    <scope>NUCLEOTIDE SEQUENCE</scope>
    <source>
        <strain evidence="1">JCVI_30_bin.13</strain>
    </source>
</reference>
<gene>
    <name evidence="1" type="ORF">HXK09_04555</name>
</gene>
<dbReference type="RefSeq" id="WP_418912114.1">
    <property type="nucleotide sequence ID" value="NZ_DBFSAF010000042.1"/>
</dbReference>
<evidence type="ECO:0000313" key="2">
    <source>
        <dbReference type="Proteomes" id="UP000759246"/>
    </source>
</evidence>
<evidence type="ECO:0000313" key="1">
    <source>
        <dbReference type="EMBL" id="MBF0966422.1"/>
    </source>
</evidence>
<dbReference type="SUPFAM" id="SSF140453">
    <property type="entry name" value="EsxAB dimer-like"/>
    <property type="match status" value="1"/>
</dbReference>
<accession>A0A929RNY0</accession>
<dbReference type="Gene3D" id="1.10.287.1060">
    <property type="entry name" value="ESAT-6-like"/>
    <property type="match status" value="1"/>
</dbReference>
<name>A0A929RNY0_9ACTO</name>
<comment type="caution">
    <text evidence="1">The sequence shown here is derived from an EMBL/GenBank/DDBJ whole genome shotgun (WGS) entry which is preliminary data.</text>
</comment>
<proteinExistence type="predicted"/>
<dbReference type="InterPro" id="IPR036689">
    <property type="entry name" value="ESAT-6-like_sf"/>
</dbReference>
<dbReference type="AlphaFoldDB" id="A0A929RNY0"/>